<feature type="transmembrane region" description="Helical" evidence="1">
    <location>
        <begin position="173"/>
        <end position="197"/>
    </location>
</feature>
<organism evidence="2 3">
    <name type="scientific">Streptomyces coryli</name>
    <dbReference type="NCBI Taxonomy" id="1128680"/>
    <lineage>
        <taxon>Bacteria</taxon>
        <taxon>Bacillati</taxon>
        <taxon>Actinomycetota</taxon>
        <taxon>Actinomycetes</taxon>
        <taxon>Kitasatosporales</taxon>
        <taxon>Streptomycetaceae</taxon>
        <taxon>Streptomyces</taxon>
    </lineage>
</organism>
<dbReference type="PANTHER" id="PTHR20992">
    <property type="entry name" value="AT15442P-RELATED"/>
    <property type="match status" value="1"/>
</dbReference>
<keyword evidence="3" id="KW-1185">Reference proteome</keyword>
<name>A0A6G4TXS2_9ACTN</name>
<feature type="transmembrane region" description="Helical" evidence="1">
    <location>
        <begin position="140"/>
        <end position="161"/>
    </location>
</feature>
<evidence type="ECO:0000313" key="3">
    <source>
        <dbReference type="Proteomes" id="UP000481583"/>
    </source>
</evidence>
<dbReference type="EMBL" id="JAAKZV010000032">
    <property type="protein sequence ID" value="NGN64320.1"/>
    <property type="molecule type" value="Genomic_DNA"/>
</dbReference>
<dbReference type="AlphaFoldDB" id="A0A6G4TXS2"/>
<reference evidence="2 3" key="1">
    <citation type="submission" date="2020-02" db="EMBL/GenBank/DDBJ databases">
        <title>Whole-genome analyses of novel actinobacteria.</title>
        <authorList>
            <person name="Sahin N."/>
        </authorList>
    </citation>
    <scope>NUCLEOTIDE SEQUENCE [LARGE SCALE GENOMIC DNA]</scope>
    <source>
        <strain evidence="2 3">A7024</strain>
    </source>
</reference>
<dbReference type="Proteomes" id="UP000481583">
    <property type="component" value="Unassembled WGS sequence"/>
</dbReference>
<protein>
    <submittedName>
        <fullName evidence="2">DUF389 domain-containing protein</fullName>
    </submittedName>
</protein>
<dbReference type="Pfam" id="PF04087">
    <property type="entry name" value="DUF389"/>
    <property type="match status" value="1"/>
</dbReference>
<feature type="transmembrane region" description="Helical" evidence="1">
    <location>
        <begin position="220"/>
        <end position="239"/>
    </location>
</feature>
<evidence type="ECO:0000256" key="1">
    <source>
        <dbReference type="SAM" id="Phobius"/>
    </source>
</evidence>
<feature type="transmembrane region" description="Helical" evidence="1">
    <location>
        <begin position="117"/>
        <end position="134"/>
    </location>
</feature>
<dbReference type="PANTHER" id="PTHR20992:SF9">
    <property type="entry name" value="AT15442P-RELATED"/>
    <property type="match status" value="1"/>
</dbReference>
<accession>A0A6G4TXS2</accession>
<evidence type="ECO:0000313" key="2">
    <source>
        <dbReference type="EMBL" id="NGN64320.1"/>
    </source>
</evidence>
<keyword evidence="1" id="KW-0812">Transmembrane</keyword>
<gene>
    <name evidence="2" type="ORF">G5C51_10440</name>
</gene>
<proteinExistence type="predicted"/>
<comment type="caution">
    <text evidence="2">The sequence shown here is derived from an EMBL/GenBank/DDBJ whole genome shotgun (WGS) entry which is preliminary data.</text>
</comment>
<keyword evidence="1" id="KW-0472">Membrane</keyword>
<dbReference type="InterPro" id="IPR005240">
    <property type="entry name" value="DUF389"/>
</dbReference>
<sequence>MLHLRLTGPRNDLGEVLAALRANPYVFDLGVLPATDQAQQEDVVECDVLVGAANELLRSLRSGGAGERISLTVSHVELATSEPALHAERKLLGPLARAPVWEMVQARIRANAVYRPSFYLLLVAAGIIGAVGILTNSQILVIGAMVVGPEYGAIANVALGISRREMAPVRKGLGALLAGFALALAAAYVFATVAGAMDRVPIAYDNGLRPVSHLVGTPNFYSLVVAVTAGTVGAVSLTLDRTGTLLGVFISATTIPAAADAGVAWALVSWDYGLRSLAQLGLNLVVLIGVGALTMVVLRVIWRRVGSRSPQPAATP</sequence>
<keyword evidence="1" id="KW-1133">Transmembrane helix</keyword>
<feature type="transmembrane region" description="Helical" evidence="1">
    <location>
        <begin position="280"/>
        <end position="302"/>
    </location>
</feature>
<feature type="transmembrane region" description="Helical" evidence="1">
    <location>
        <begin position="246"/>
        <end position="268"/>
    </location>
</feature>